<gene>
    <name evidence="4" type="ORF">MNBD_PLANCTO02-2432</name>
</gene>
<dbReference type="NCBIfam" id="TIGR00527">
    <property type="entry name" value="gcvH"/>
    <property type="match status" value="1"/>
</dbReference>
<name>A0A3B1DNB9_9ZZZZ</name>
<evidence type="ECO:0000259" key="3">
    <source>
        <dbReference type="PROSITE" id="PS50968"/>
    </source>
</evidence>
<dbReference type="CDD" id="cd06848">
    <property type="entry name" value="GCS_H"/>
    <property type="match status" value="1"/>
</dbReference>
<dbReference type="Pfam" id="PF01597">
    <property type="entry name" value="GCV_H"/>
    <property type="match status" value="1"/>
</dbReference>
<dbReference type="InterPro" id="IPR017453">
    <property type="entry name" value="GCV_H_sub"/>
</dbReference>
<dbReference type="PROSITE" id="PS00189">
    <property type="entry name" value="LIPOYL"/>
    <property type="match status" value="1"/>
</dbReference>
<dbReference type="InterPro" id="IPR011053">
    <property type="entry name" value="Single_hybrid_motif"/>
</dbReference>
<dbReference type="PANTHER" id="PTHR11715">
    <property type="entry name" value="GLYCINE CLEAVAGE SYSTEM H PROTEIN"/>
    <property type="match status" value="1"/>
</dbReference>
<dbReference type="SUPFAM" id="SSF51230">
    <property type="entry name" value="Single hybrid motif"/>
    <property type="match status" value="1"/>
</dbReference>
<feature type="domain" description="Lipoyl-binding" evidence="3">
    <location>
        <begin position="21"/>
        <end position="103"/>
    </location>
</feature>
<evidence type="ECO:0000256" key="1">
    <source>
        <dbReference type="ARBA" id="ARBA00009249"/>
    </source>
</evidence>
<proteinExistence type="inferred from homology"/>
<reference evidence="4" key="1">
    <citation type="submission" date="2018-06" db="EMBL/GenBank/DDBJ databases">
        <authorList>
            <person name="Zhirakovskaya E."/>
        </authorList>
    </citation>
    <scope>NUCLEOTIDE SEQUENCE</scope>
</reference>
<dbReference type="InterPro" id="IPR003016">
    <property type="entry name" value="2-oxoA_DH_lipoyl-BS"/>
</dbReference>
<dbReference type="InterPro" id="IPR002930">
    <property type="entry name" value="GCV_H"/>
</dbReference>
<dbReference type="InterPro" id="IPR000089">
    <property type="entry name" value="Biotin_lipoyl"/>
</dbReference>
<protein>
    <submittedName>
        <fullName evidence="4">Glycine cleavage system H protein</fullName>
    </submittedName>
</protein>
<sequence length="128" mass="13779">MDISSFKFRNSHEWVSIEGEIATVGISAFAVEQLTDLVFIDLPSTGDPLEAGGQFGEVESVKAVSDLYSPVAGEVVEVNEDLADDLAVLSEDPYGKGWMIKIKISDAATLDNLLDADAYQAHCDSESH</sequence>
<dbReference type="PROSITE" id="PS50968">
    <property type="entry name" value="BIOTINYL_LIPOYL"/>
    <property type="match status" value="1"/>
</dbReference>
<dbReference type="EMBL" id="UOGL01000130">
    <property type="protein sequence ID" value="VAX37558.1"/>
    <property type="molecule type" value="Genomic_DNA"/>
</dbReference>
<organism evidence="4">
    <name type="scientific">hydrothermal vent metagenome</name>
    <dbReference type="NCBI Taxonomy" id="652676"/>
    <lineage>
        <taxon>unclassified sequences</taxon>
        <taxon>metagenomes</taxon>
        <taxon>ecological metagenomes</taxon>
    </lineage>
</organism>
<keyword evidence="2" id="KW-0450">Lipoyl</keyword>
<dbReference type="GO" id="GO:0005960">
    <property type="term" value="C:glycine cleavage complex"/>
    <property type="evidence" value="ECO:0007669"/>
    <property type="project" value="InterPro"/>
</dbReference>
<comment type="similarity">
    <text evidence="1">Belongs to the GcvH family.</text>
</comment>
<dbReference type="PANTHER" id="PTHR11715:SF3">
    <property type="entry name" value="GLYCINE CLEAVAGE SYSTEM H PROTEIN-RELATED"/>
    <property type="match status" value="1"/>
</dbReference>
<dbReference type="AlphaFoldDB" id="A0A3B1DNB9"/>
<dbReference type="GO" id="GO:0019464">
    <property type="term" value="P:glycine decarboxylation via glycine cleavage system"/>
    <property type="evidence" value="ECO:0007669"/>
    <property type="project" value="InterPro"/>
</dbReference>
<evidence type="ECO:0000256" key="2">
    <source>
        <dbReference type="ARBA" id="ARBA00022823"/>
    </source>
</evidence>
<evidence type="ECO:0000313" key="4">
    <source>
        <dbReference type="EMBL" id="VAX37558.1"/>
    </source>
</evidence>
<dbReference type="NCBIfam" id="NF002270">
    <property type="entry name" value="PRK01202.1"/>
    <property type="match status" value="1"/>
</dbReference>
<dbReference type="Gene3D" id="2.40.50.100">
    <property type="match status" value="1"/>
</dbReference>
<dbReference type="HAMAP" id="MF_00272">
    <property type="entry name" value="GcvH"/>
    <property type="match status" value="1"/>
</dbReference>
<accession>A0A3B1DNB9</accession>
<dbReference type="InterPro" id="IPR033753">
    <property type="entry name" value="GCV_H/Fam206"/>
</dbReference>
<dbReference type="GO" id="GO:0005829">
    <property type="term" value="C:cytosol"/>
    <property type="evidence" value="ECO:0007669"/>
    <property type="project" value="TreeGrafter"/>
</dbReference>
<dbReference type="GO" id="GO:0009249">
    <property type="term" value="P:protein lipoylation"/>
    <property type="evidence" value="ECO:0007669"/>
    <property type="project" value="TreeGrafter"/>
</dbReference>